<keyword evidence="4" id="KW-0067">ATP-binding</keyword>
<dbReference type="GO" id="GO:0005886">
    <property type="term" value="C:plasma membrane"/>
    <property type="evidence" value="ECO:0007669"/>
    <property type="project" value="UniProtKB-SubCell"/>
</dbReference>
<feature type="domain" description="ABC transmembrane type-1" evidence="9">
    <location>
        <begin position="24"/>
        <end position="304"/>
    </location>
</feature>
<evidence type="ECO:0008006" key="12">
    <source>
        <dbReference type="Google" id="ProtNLM"/>
    </source>
</evidence>
<dbReference type="GO" id="GO:0005524">
    <property type="term" value="F:ATP binding"/>
    <property type="evidence" value="ECO:0007669"/>
    <property type="project" value="UniProtKB-KW"/>
</dbReference>
<dbReference type="GO" id="GO:0034040">
    <property type="term" value="F:ATPase-coupled lipid transmembrane transporter activity"/>
    <property type="evidence" value="ECO:0007669"/>
    <property type="project" value="TreeGrafter"/>
</dbReference>
<evidence type="ECO:0000256" key="4">
    <source>
        <dbReference type="ARBA" id="ARBA00022840"/>
    </source>
</evidence>
<sequence>MRNLRLLGVVLGLCRRIAPRQLTWSLLLGVLGAFASLGIGVGMRDLVDGLAHHNTAAAVTGALVGAVSLALSSMGGRVAESLNAVLAEAVGAAMEHQVLRHSTALPYGALEDPGQLHRLEQARVPGIRMVSGALLLLKVGPLGLQVLLSLILLARTSWWLPALALTALPSLWLARRGERAMRAVRTQVAEDTRMATRLFDAALAPSSAKELALGGGAGLVRARGEQRLRRTADRMLRAGLSQARRESAGWLVFAAGCTAATALAYQLARAGATGPGTVLLVAGLGSQLRGQMAAILSGLRRSLEAMDSLDAYRWLLDQTPDPARRQTAGAPVPARLTDGLTLTGVGFAYTPGGPKVLDGIDLSIPAGSTVALVGEHGSGKTTLVKLLCGLYRPTTGSITVDGIPLEDLDQAAWRGRTTAAFQDFSRWEFRARQTIGVGDLPRIHDTAAIARTAARVGAAPVVDQLPHGGETQLGTTFGNGTELSGGQWQKLALARALLRERPLLAVLDEPTAALDAAAEHAVYQQYAAAARTYRHSTRGITLLVSHRFSTIRMADLIVVLDGGRIAEAGSHAELMANGGLYADLYGLQERAYT</sequence>
<protein>
    <recommendedName>
        <fullName evidence="12">ABC transporter permease</fullName>
    </recommendedName>
</protein>
<dbReference type="Gene3D" id="1.20.1560.10">
    <property type="entry name" value="ABC transporter type 1, transmembrane domain"/>
    <property type="match status" value="1"/>
</dbReference>
<organism evidence="10 11">
    <name type="scientific">Mangrovactinospora gilvigrisea</name>
    <dbReference type="NCBI Taxonomy" id="1428644"/>
    <lineage>
        <taxon>Bacteria</taxon>
        <taxon>Bacillati</taxon>
        <taxon>Actinomycetota</taxon>
        <taxon>Actinomycetes</taxon>
        <taxon>Kitasatosporales</taxon>
        <taxon>Streptomycetaceae</taxon>
        <taxon>Mangrovactinospora</taxon>
    </lineage>
</organism>
<dbReference type="PANTHER" id="PTHR24221:SF654">
    <property type="entry name" value="ATP-BINDING CASSETTE SUB-FAMILY B MEMBER 6"/>
    <property type="match status" value="1"/>
</dbReference>
<feature type="transmembrane region" description="Helical" evidence="7">
    <location>
        <begin position="55"/>
        <end position="72"/>
    </location>
</feature>
<dbReference type="InterPro" id="IPR017871">
    <property type="entry name" value="ABC_transporter-like_CS"/>
</dbReference>
<gene>
    <name evidence="10" type="ORF">BIV57_00340</name>
</gene>
<evidence type="ECO:0000259" key="8">
    <source>
        <dbReference type="PROSITE" id="PS50893"/>
    </source>
</evidence>
<name>A0A1J7CCR0_9ACTN</name>
<dbReference type="InterPro" id="IPR039421">
    <property type="entry name" value="Type_1_exporter"/>
</dbReference>
<dbReference type="GO" id="GO:0140359">
    <property type="term" value="F:ABC-type transporter activity"/>
    <property type="evidence" value="ECO:0007669"/>
    <property type="project" value="InterPro"/>
</dbReference>
<feature type="domain" description="ABC transporter" evidence="8">
    <location>
        <begin position="340"/>
        <end position="587"/>
    </location>
</feature>
<dbReference type="PROSITE" id="PS50929">
    <property type="entry name" value="ABC_TM1F"/>
    <property type="match status" value="1"/>
</dbReference>
<dbReference type="SMART" id="SM00382">
    <property type="entry name" value="AAA"/>
    <property type="match status" value="1"/>
</dbReference>
<dbReference type="EMBL" id="MLCF01000002">
    <property type="protein sequence ID" value="OIV39332.1"/>
    <property type="molecule type" value="Genomic_DNA"/>
</dbReference>
<dbReference type="PROSITE" id="PS00211">
    <property type="entry name" value="ABC_TRANSPORTER_1"/>
    <property type="match status" value="1"/>
</dbReference>
<dbReference type="STRING" id="1428644.BIV57_00340"/>
<dbReference type="InterPro" id="IPR003593">
    <property type="entry name" value="AAA+_ATPase"/>
</dbReference>
<dbReference type="InterPro" id="IPR011527">
    <property type="entry name" value="ABC1_TM_dom"/>
</dbReference>
<evidence type="ECO:0000256" key="3">
    <source>
        <dbReference type="ARBA" id="ARBA00022741"/>
    </source>
</evidence>
<dbReference type="SUPFAM" id="SSF90123">
    <property type="entry name" value="ABC transporter transmembrane region"/>
    <property type="match status" value="1"/>
</dbReference>
<evidence type="ECO:0000313" key="10">
    <source>
        <dbReference type="EMBL" id="OIV39332.1"/>
    </source>
</evidence>
<dbReference type="PROSITE" id="PS50893">
    <property type="entry name" value="ABC_TRANSPORTER_2"/>
    <property type="match status" value="1"/>
</dbReference>
<dbReference type="SUPFAM" id="SSF52540">
    <property type="entry name" value="P-loop containing nucleoside triphosphate hydrolases"/>
    <property type="match status" value="1"/>
</dbReference>
<feature type="transmembrane region" description="Helical" evidence="7">
    <location>
        <begin position="247"/>
        <end position="268"/>
    </location>
</feature>
<dbReference type="InterPro" id="IPR027417">
    <property type="entry name" value="P-loop_NTPase"/>
</dbReference>
<keyword evidence="3" id="KW-0547">Nucleotide-binding</keyword>
<keyword evidence="5 7" id="KW-1133">Transmembrane helix</keyword>
<feature type="transmembrane region" description="Helical" evidence="7">
    <location>
        <begin position="21"/>
        <end position="43"/>
    </location>
</feature>
<dbReference type="PANTHER" id="PTHR24221">
    <property type="entry name" value="ATP-BINDING CASSETTE SUB-FAMILY B"/>
    <property type="match status" value="1"/>
</dbReference>
<evidence type="ECO:0000256" key="5">
    <source>
        <dbReference type="ARBA" id="ARBA00022989"/>
    </source>
</evidence>
<dbReference type="GO" id="GO:0016887">
    <property type="term" value="F:ATP hydrolysis activity"/>
    <property type="evidence" value="ECO:0007669"/>
    <property type="project" value="InterPro"/>
</dbReference>
<evidence type="ECO:0000256" key="2">
    <source>
        <dbReference type="ARBA" id="ARBA00022692"/>
    </source>
</evidence>
<keyword evidence="2 7" id="KW-0812">Transmembrane</keyword>
<evidence type="ECO:0000259" key="9">
    <source>
        <dbReference type="PROSITE" id="PS50929"/>
    </source>
</evidence>
<evidence type="ECO:0000256" key="7">
    <source>
        <dbReference type="SAM" id="Phobius"/>
    </source>
</evidence>
<feature type="transmembrane region" description="Helical" evidence="7">
    <location>
        <begin position="158"/>
        <end position="175"/>
    </location>
</feature>
<feature type="transmembrane region" description="Helical" evidence="7">
    <location>
        <begin position="133"/>
        <end position="152"/>
    </location>
</feature>
<proteinExistence type="predicted"/>
<comment type="subcellular location">
    <subcellularLocation>
        <location evidence="1">Cell membrane</location>
        <topology evidence="1">Multi-pass membrane protein</topology>
    </subcellularLocation>
</comment>
<keyword evidence="11" id="KW-1185">Reference proteome</keyword>
<evidence type="ECO:0000313" key="11">
    <source>
        <dbReference type="Proteomes" id="UP000243342"/>
    </source>
</evidence>
<dbReference type="AlphaFoldDB" id="A0A1J7CCR0"/>
<dbReference type="Gene3D" id="3.40.50.300">
    <property type="entry name" value="P-loop containing nucleotide triphosphate hydrolases"/>
    <property type="match status" value="1"/>
</dbReference>
<keyword evidence="6 7" id="KW-0472">Membrane</keyword>
<dbReference type="Pfam" id="PF00005">
    <property type="entry name" value="ABC_tran"/>
    <property type="match status" value="1"/>
</dbReference>
<accession>A0A1J7CCR0</accession>
<comment type="caution">
    <text evidence="10">The sequence shown here is derived from an EMBL/GenBank/DDBJ whole genome shotgun (WGS) entry which is preliminary data.</text>
</comment>
<dbReference type="InterPro" id="IPR003439">
    <property type="entry name" value="ABC_transporter-like_ATP-bd"/>
</dbReference>
<dbReference type="RefSeq" id="WP_071654532.1">
    <property type="nucleotide sequence ID" value="NZ_MLCF01000002.1"/>
</dbReference>
<evidence type="ECO:0000256" key="1">
    <source>
        <dbReference type="ARBA" id="ARBA00004651"/>
    </source>
</evidence>
<dbReference type="OrthoDB" id="9806127at2"/>
<evidence type="ECO:0000256" key="6">
    <source>
        <dbReference type="ARBA" id="ARBA00023136"/>
    </source>
</evidence>
<dbReference type="InterPro" id="IPR036640">
    <property type="entry name" value="ABC1_TM_sf"/>
</dbReference>
<dbReference type="Proteomes" id="UP000243342">
    <property type="component" value="Unassembled WGS sequence"/>
</dbReference>
<reference evidence="10 11" key="1">
    <citation type="submission" date="2016-10" db="EMBL/GenBank/DDBJ databases">
        <title>Genome sequence of Streptomyces gilvigriseus MUSC 26.</title>
        <authorList>
            <person name="Lee L.-H."/>
            <person name="Ser H.-L."/>
        </authorList>
    </citation>
    <scope>NUCLEOTIDE SEQUENCE [LARGE SCALE GENOMIC DNA]</scope>
    <source>
        <strain evidence="10 11">MUSC 26</strain>
    </source>
</reference>